<keyword evidence="2" id="KW-1185">Reference proteome</keyword>
<gene>
    <name evidence="1" type="ORF">Nepgr_021068</name>
</gene>
<dbReference type="EMBL" id="BSYO01000020">
    <property type="protein sequence ID" value="GMH19227.1"/>
    <property type="molecule type" value="Genomic_DNA"/>
</dbReference>
<protein>
    <submittedName>
        <fullName evidence="1">Uncharacterized protein</fullName>
    </submittedName>
</protein>
<dbReference type="AlphaFoldDB" id="A0AAD3XVM4"/>
<sequence length="102" mass="11587">MGEMLSLVEVVDWPRYCVLKLPEILSIFRWISPRSGAFETPVRLDESEMRMSMRTGVFVTLAHLDESEVRCVRDPCCRLMQLFSASGLMLEADEAGSSMELP</sequence>
<evidence type="ECO:0000313" key="1">
    <source>
        <dbReference type="EMBL" id="GMH19227.1"/>
    </source>
</evidence>
<dbReference type="Proteomes" id="UP001279734">
    <property type="component" value="Unassembled WGS sequence"/>
</dbReference>
<accession>A0AAD3XVM4</accession>
<evidence type="ECO:0000313" key="2">
    <source>
        <dbReference type="Proteomes" id="UP001279734"/>
    </source>
</evidence>
<proteinExistence type="predicted"/>
<name>A0AAD3XVM4_NEPGR</name>
<reference evidence="1" key="1">
    <citation type="submission" date="2023-05" db="EMBL/GenBank/DDBJ databases">
        <title>Nepenthes gracilis genome sequencing.</title>
        <authorList>
            <person name="Fukushima K."/>
        </authorList>
    </citation>
    <scope>NUCLEOTIDE SEQUENCE</scope>
    <source>
        <strain evidence="1">SING2019-196</strain>
    </source>
</reference>
<organism evidence="1 2">
    <name type="scientific">Nepenthes gracilis</name>
    <name type="common">Slender pitcher plant</name>
    <dbReference type="NCBI Taxonomy" id="150966"/>
    <lineage>
        <taxon>Eukaryota</taxon>
        <taxon>Viridiplantae</taxon>
        <taxon>Streptophyta</taxon>
        <taxon>Embryophyta</taxon>
        <taxon>Tracheophyta</taxon>
        <taxon>Spermatophyta</taxon>
        <taxon>Magnoliopsida</taxon>
        <taxon>eudicotyledons</taxon>
        <taxon>Gunneridae</taxon>
        <taxon>Pentapetalae</taxon>
        <taxon>Caryophyllales</taxon>
        <taxon>Nepenthaceae</taxon>
        <taxon>Nepenthes</taxon>
    </lineage>
</organism>
<comment type="caution">
    <text evidence="1">The sequence shown here is derived from an EMBL/GenBank/DDBJ whole genome shotgun (WGS) entry which is preliminary data.</text>
</comment>